<protein>
    <submittedName>
        <fullName evidence="1">Antitoxin</fullName>
    </submittedName>
</protein>
<accession>A0A0B2K462</accession>
<dbReference type="Pfam" id="PF03683">
    <property type="entry name" value="UPF0175"/>
    <property type="match status" value="1"/>
</dbReference>
<evidence type="ECO:0000313" key="1">
    <source>
        <dbReference type="EMBL" id="KHM52872.1"/>
    </source>
</evidence>
<dbReference type="STRING" id="82374.NZ47_02170"/>
<organism evidence="1 2">
    <name type="scientific">Anaerovibrio lipolyticus</name>
    <dbReference type="NCBI Taxonomy" id="82374"/>
    <lineage>
        <taxon>Bacteria</taxon>
        <taxon>Bacillati</taxon>
        <taxon>Bacillota</taxon>
        <taxon>Negativicutes</taxon>
        <taxon>Selenomonadales</taxon>
        <taxon>Selenomonadaceae</taxon>
        <taxon>Anaerovibrio</taxon>
    </lineage>
</organism>
<dbReference type="RefSeq" id="WP_039206066.1">
    <property type="nucleotide sequence ID" value="NZ_JSCE01000041.1"/>
</dbReference>
<keyword evidence="2" id="KW-1185">Reference proteome</keyword>
<dbReference type="eggNOG" id="COG2886">
    <property type="taxonomic scope" value="Bacteria"/>
</dbReference>
<comment type="caution">
    <text evidence="1">The sequence shown here is derived from an EMBL/GenBank/DDBJ whole genome shotgun (WGS) entry which is preliminary data.</text>
</comment>
<reference evidence="1 2" key="1">
    <citation type="journal article" date="2013" name="PLoS ONE">
        <title>Identification and characterization of three novel lipases belonging to families II and V from Anaerovibrio lipolyticus 5ST.</title>
        <authorList>
            <person name="Prive F."/>
            <person name="Kaderbhai N.N."/>
            <person name="Girdwood S."/>
            <person name="Worgan H.J."/>
            <person name="Pinloche E."/>
            <person name="Scollan N.D."/>
            <person name="Huws S.A."/>
            <person name="Newbold C.J."/>
        </authorList>
    </citation>
    <scope>NUCLEOTIDE SEQUENCE [LARGE SCALE GENOMIC DNA]</scope>
    <source>
        <strain evidence="1 2">5S</strain>
    </source>
</reference>
<sequence length="84" mass="9716">MCTLAIKIPDEVLLNVHKTQTEVALYMKQLYAVDLYKKKQVSLGYCAALAEMSKEEFIHFLAEFEVSIFSFDDDEEFETELKNA</sequence>
<gene>
    <name evidence="1" type="ORF">NZ47_02170</name>
</gene>
<dbReference type="InterPro" id="IPR005368">
    <property type="entry name" value="UPF0175"/>
</dbReference>
<dbReference type="Proteomes" id="UP000030993">
    <property type="component" value="Unassembled WGS sequence"/>
</dbReference>
<evidence type="ECO:0000313" key="2">
    <source>
        <dbReference type="Proteomes" id="UP000030993"/>
    </source>
</evidence>
<dbReference type="EMBL" id="JSCE01000041">
    <property type="protein sequence ID" value="KHM52872.1"/>
    <property type="molecule type" value="Genomic_DNA"/>
</dbReference>
<proteinExistence type="predicted"/>
<dbReference type="AlphaFoldDB" id="A0A0B2K462"/>
<name>A0A0B2K462_9FIRM</name>